<evidence type="ECO:0000313" key="2">
    <source>
        <dbReference type="Proteomes" id="UP001487740"/>
    </source>
</evidence>
<dbReference type="AlphaFoldDB" id="A0AAW0UM52"/>
<keyword evidence="2" id="KW-1185">Reference proteome</keyword>
<sequence>MYKINTQFHHLRIRKHYLLHSTSTNCASKFFESEGLCFIITDKPGEDMTGEVEGTVFDSAEELEEFSINWLEIYTLLEHVNRRHKI</sequence>
<organism evidence="1 2">
    <name type="scientific">Scylla paramamosain</name>
    <name type="common">Mud crab</name>
    <dbReference type="NCBI Taxonomy" id="85552"/>
    <lineage>
        <taxon>Eukaryota</taxon>
        <taxon>Metazoa</taxon>
        <taxon>Ecdysozoa</taxon>
        <taxon>Arthropoda</taxon>
        <taxon>Crustacea</taxon>
        <taxon>Multicrustacea</taxon>
        <taxon>Malacostraca</taxon>
        <taxon>Eumalacostraca</taxon>
        <taxon>Eucarida</taxon>
        <taxon>Decapoda</taxon>
        <taxon>Pleocyemata</taxon>
        <taxon>Brachyura</taxon>
        <taxon>Eubrachyura</taxon>
        <taxon>Portunoidea</taxon>
        <taxon>Portunidae</taxon>
        <taxon>Portuninae</taxon>
        <taxon>Scylla</taxon>
    </lineage>
</organism>
<dbReference type="Proteomes" id="UP001487740">
    <property type="component" value="Unassembled WGS sequence"/>
</dbReference>
<dbReference type="EMBL" id="JARAKH010000009">
    <property type="protein sequence ID" value="KAK8401188.1"/>
    <property type="molecule type" value="Genomic_DNA"/>
</dbReference>
<gene>
    <name evidence="1" type="ORF">O3P69_002746</name>
</gene>
<accession>A0AAW0UM52</accession>
<reference evidence="1 2" key="1">
    <citation type="submission" date="2023-03" db="EMBL/GenBank/DDBJ databases">
        <title>High-quality genome of Scylla paramamosain provides insights in environmental adaptation.</title>
        <authorList>
            <person name="Zhang L."/>
        </authorList>
    </citation>
    <scope>NUCLEOTIDE SEQUENCE [LARGE SCALE GENOMIC DNA]</scope>
    <source>
        <strain evidence="1">LZ_2023a</strain>
        <tissue evidence="1">Muscle</tissue>
    </source>
</reference>
<proteinExistence type="predicted"/>
<name>A0AAW0UM52_SCYPA</name>
<protein>
    <submittedName>
        <fullName evidence="1">Uncharacterized protein</fullName>
    </submittedName>
</protein>
<evidence type="ECO:0000313" key="1">
    <source>
        <dbReference type="EMBL" id="KAK8401188.1"/>
    </source>
</evidence>
<comment type="caution">
    <text evidence="1">The sequence shown here is derived from an EMBL/GenBank/DDBJ whole genome shotgun (WGS) entry which is preliminary data.</text>
</comment>